<reference evidence="1 2" key="1">
    <citation type="journal article" date="2019" name="Int. J. Syst. Evol. Microbiol.">
        <title>The Global Catalogue of Microorganisms (GCM) 10K type strain sequencing project: providing services to taxonomists for standard genome sequencing and annotation.</title>
        <authorList>
            <consortium name="The Broad Institute Genomics Platform"/>
            <consortium name="The Broad Institute Genome Sequencing Center for Infectious Disease"/>
            <person name="Wu L."/>
            <person name="Ma J."/>
        </authorList>
    </citation>
    <scope>NUCLEOTIDE SEQUENCE [LARGE SCALE GENOMIC DNA]</scope>
    <source>
        <strain evidence="1 2">JCM 12389</strain>
    </source>
</reference>
<accession>A0ABN1AY86</accession>
<evidence type="ECO:0000313" key="1">
    <source>
        <dbReference type="EMBL" id="GAA0486398.1"/>
    </source>
</evidence>
<comment type="caution">
    <text evidence="1">The sequence shown here is derived from an EMBL/GenBank/DDBJ whole genome shotgun (WGS) entry which is preliminary data.</text>
</comment>
<gene>
    <name evidence="1" type="ORF">GCM10008986_09730</name>
</gene>
<name>A0ABN1AY86_9BACI</name>
<dbReference type="Proteomes" id="UP001500880">
    <property type="component" value="Unassembled WGS sequence"/>
</dbReference>
<dbReference type="EMBL" id="BAAADO010000002">
    <property type="protein sequence ID" value="GAA0486398.1"/>
    <property type="molecule type" value="Genomic_DNA"/>
</dbReference>
<proteinExistence type="predicted"/>
<organism evidence="1 2">
    <name type="scientific">Salinibacillus aidingensis</name>
    <dbReference type="NCBI Taxonomy" id="237684"/>
    <lineage>
        <taxon>Bacteria</taxon>
        <taxon>Bacillati</taxon>
        <taxon>Bacillota</taxon>
        <taxon>Bacilli</taxon>
        <taxon>Bacillales</taxon>
        <taxon>Bacillaceae</taxon>
        <taxon>Salinibacillus</taxon>
    </lineage>
</organism>
<evidence type="ECO:0000313" key="2">
    <source>
        <dbReference type="Proteomes" id="UP001500880"/>
    </source>
</evidence>
<protein>
    <submittedName>
        <fullName evidence="1">Uncharacterized protein</fullName>
    </submittedName>
</protein>
<dbReference type="RefSeq" id="WP_343838250.1">
    <property type="nucleotide sequence ID" value="NZ_BAAADO010000002.1"/>
</dbReference>
<keyword evidence="2" id="KW-1185">Reference proteome</keyword>
<sequence>MMNKIWGSPVLCRKAPHVRPYLEIIRIMGLLTSTELTLIEKYARFAEVPFQNKKKIYANQILKLLKEKEPREQILFKEVEMMGFQCKAPPAA</sequence>